<keyword evidence="3" id="KW-1185">Reference proteome</keyword>
<evidence type="ECO:0000256" key="1">
    <source>
        <dbReference type="SAM" id="MobiDB-lite"/>
    </source>
</evidence>
<evidence type="ECO:0000313" key="3">
    <source>
        <dbReference type="Proteomes" id="UP001159428"/>
    </source>
</evidence>
<comment type="caution">
    <text evidence="2">The sequence shown here is derived from an EMBL/GenBank/DDBJ whole genome shotgun (WGS) entry which is preliminary data.</text>
</comment>
<feature type="region of interest" description="Disordered" evidence="1">
    <location>
        <begin position="1"/>
        <end position="31"/>
    </location>
</feature>
<organism evidence="2 3">
    <name type="scientific">Pocillopora meandrina</name>
    <dbReference type="NCBI Taxonomy" id="46732"/>
    <lineage>
        <taxon>Eukaryota</taxon>
        <taxon>Metazoa</taxon>
        <taxon>Cnidaria</taxon>
        <taxon>Anthozoa</taxon>
        <taxon>Hexacorallia</taxon>
        <taxon>Scleractinia</taxon>
        <taxon>Astrocoeniina</taxon>
        <taxon>Pocilloporidae</taxon>
        <taxon>Pocillopora</taxon>
    </lineage>
</organism>
<dbReference type="Proteomes" id="UP001159428">
    <property type="component" value="Unassembled WGS sequence"/>
</dbReference>
<accession>A0AAU9XZJ1</accession>
<feature type="non-terminal residue" evidence="2">
    <location>
        <position position="87"/>
    </location>
</feature>
<name>A0AAU9XZJ1_9CNID</name>
<proteinExistence type="predicted"/>
<dbReference type="AlphaFoldDB" id="A0AAU9XZJ1"/>
<feature type="non-terminal residue" evidence="2">
    <location>
        <position position="1"/>
    </location>
</feature>
<protein>
    <submittedName>
        <fullName evidence="2">Uncharacterized protein</fullName>
    </submittedName>
</protein>
<reference evidence="2 3" key="1">
    <citation type="submission" date="2022-05" db="EMBL/GenBank/DDBJ databases">
        <authorList>
            <consortium name="Genoscope - CEA"/>
            <person name="William W."/>
        </authorList>
    </citation>
    <scope>NUCLEOTIDE SEQUENCE [LARGE SCALE GENOMIC DNA]</scope>
</reference>
<sequence>VKLTKEDIPGASLEGRLPSQKIEEQNSGSMSWRLLQRTQNKAEYDKICTKRKDKIYTKRKEKQKGCVDQGVASLIKPIKYPEDGWSS</sequence>
<dbReference type="EMBL" id="CALNXJ010000086">
    <property type="protein sequence ID" value="CAH3162647.1"/>
    <property type="molecule type" value="Genomic_DNA"/>
</dbReference>
<evidence type="ECO:0000313" key="2">
    <source>
        <dbReference type="EMBL" id="CAH3162647.1"/>
    </source>
</evidence>
<gene>
    <name evidence="2" type="ORF">PMEA_00034299</name>
</gene>